<protein>
    <submittedName>
        <fullName evidence="1">Uncharacterized protein</fullName>
    </submittedName>
</protein>
<sequence>MLSGFTKTLDGTSIRSFVRPAIDITPVLDPFKEWGPTTELTVKKLTSKLCWLLAVSRFLRDSEIQRIDDKRTRIIQVVLNLVIVAPKEKRAGQTIEKPFQISSHTDPILCPILAYTVYKEKMASTLCPTPRTNNSKCIFNRILRLINESSKLLSVYSISRHIRSISDLIRRDPDKPIPKDRAIGTTLAANSGVPSDEIDMHEFWSNYYIFDTYYRLTRNSSNNLTESILNLE</sequence>
<evidence type="ECO:0000313" key="1">
    <source>
        <dbReference type="EMBL" id="OLY80270.1"/>
    </source>
</evidence>
<reference evidence="1 2" key="1">
    <citation type="journal article" date="2016" name="Mol. Biol. Evol.">
        <title>Genome-Wide Survey of Gut Fungi (Harpellales) Reveals the First Horizontally Transferred Ubiquitin Gene from a Mosquito Host.</title>
        <authorList>
            <person name="Wang Y."/>
            <person name="White M.M."/>
            <person name="Kvist S."/>
            <person name="Moncalvo J.M."/>
        </authorList>
    </citation>
    <scope>NUCLEOTIDE SEQUENCE [LARGE SCALE GENOMIC DNA]</scope>
    <source>
        <strain evidence="1 2">ALG-7-W6</strain>
    </source>
</reference>
<dbReference type="AlphaFoldDB" id="A0A1R0GTP6"/>
<dbReference type="OrthoDB" id="2400069at2759"/>
<gene>
    <name evidence="1" type="ORF">AYI68_g5635</name>
</gene>
<keyword evidence="2" id="KW-1185">Reference proteome</keyword>
<evidence type="ECO:0000313" key="2">
    <source>
        <dbReference type="Proteomes" id="UP000187455"/>
    </source>
</evidence>
<dbReference type="EMBL" id="LSSL01003611">
    <property type="protein sequence ID" value="OLY80270.1"/>
    <property type="molecule type" value="Genomic_DNA"/>
</dbReference>
<accession>A0A1R0GTP6</accession>
<dbReference type="STRING" id="133383.A0A1R0GTP6"/>
<comment type="caution">
    <text evidence="1">The sequence shown here is derived from an EMBL/GenBank/DDBJ whole genome shotgun (WGS) entry which is preliminary data.</text>
</comment>
<proteinExistence type="predicted"/>
<organism evidence="1 2">
    <name type="scientific">Smittium mucronatum</name>
    <dbReference type="NCBI Taxonomy" id="133383"/>
    <lineage>
        <taxon>Eukaryota</taxon>
        <taxon>Fungi</taxon>
        <taxon>Fungi incertae sedis</taxon>
        <taxon>Zoopagomycota</taxon>
        <taxon>Kickxellomycotina</taxon>
        <taxon>Harpellomycetes</taxon>
        <taxon>Harpellales</taxon>
        <taxon>Legeriomycetaceae</taxon>
        <taxon>Smittium</taxon>
    </lineage>
</organism>
<dbReference type="Proteomes" id="UP000187455">
    <property type="component" value="Unassembled WGS sequence"/>
</dbReference>
<name>A0A1R0GTP6_9FUNG</name>